<gene>
    <name evidence="12" type="ORF">SAMN05444414_102123</name>
</gene>
<keyword evidence="10" id="KW-0732">Signal</keyword>
<dbReference type="PANTHER" id="PTHR19879:SF9">
    <property type="entry name" value="TRANSCRIPTION INITIATION FACTOR TFIID SUBUNIT 5"/>
    <property type="match status" value="1"/>
</dbReference>
<keyword evidence="13" id="KW-1185">Reference proteome</keyword>
<evidence type="ECO:0000256" key="3">
    <source>
        <dbReference type="ARBA" id="ARBA00022617"/>
    </source>
</evidence>
<dbReference type="InterPro" id="IPR009056">
    <property type="entry name" value="Cyt_c-like_dom"/>
</dbReference>
<evidence type="ECO:0000256" key="5">
    <source>
        <dbReference type="ARBA" id="ARBA00022737"/>
    </source>
</evidence>
<dbReference type="Pfam" id="PF00400">
    <property type="entry name" value="WD40"/>
    <property type="match status" value="5"/>
</dbReference>
<dbReference type="PROSITE" id="PS00678">
    <property type="entry name" value="WD_REPEATS_1"/>
    <property type="match status" value="1"/>
</dbReference>
<feature type="repeat" description="WD" evidence="8">
    <location>
        <begin position="67"/>
        <end position="107"/>
    </location>
</feature>
<dbReference type="Gene3D" id="2.130.10.10">
    <property type="entry name" value="YVTN repeat-like/Quinoprotein amine dehydrogenase"/>
    <property type="match status" value="2"/>
</dbReference>
<sequence length="437" mass="47215">MGRLLTGLLSLGLAAMTSPLAAQDFTTLKGHGGPIMGIAVQQQTGQVASASFDNSVGLWQGRMPRWLEGHRAAVISLEYLGETRLVSGGDDFALMVWDTESGNHTRLEGHKGKIAALDVSPDGQWIASASWDGSIGIWPLAGGAPRFLSGHDAAVTDVAFGRDGGLLYSSSSDGTVREWHWQERGMRPRVVINQGFGVNRIMLGPDDAWLAYGAVDGATRVIRPETGETVADFTLDRRPILSLAFHAGSGQLAAGDGHGYIMVIDTHDWRIARDFRAMQRGPVWALEFSPDGGTIYAGGLNDVVYGWPVALLSEYDPAGASEHSFLRAPREMGNGERQFMRKCSICHALTPPPSRKAGPTLYGVFGRAAGSVPGYAYSEILTGSDIIWSDDTIDALFDLGPDHYIPGSKMPMQRITAPQDRRDMIDYLRDATAKQEN</sequence>
<dbReference type="InterPro" id="IPR001680">
    <property type="entry name" value="WD40_rpt"/>
</dbReference>
<dbReference type="SUPFAM" id="SSF46626">
    <property type="entry name" value="Cytochrome c"/>
    <property type="match status" value="1"/>
</dbReference>
<dbReference type="InterPro" id="IPR002327">
    <property type="entry name" value="Cyt_c_1A/1B"/>
</dbReference>
<dbReference type="STRING" id="1054996.SAMN05444414_102123"/>
<dbReference type="PANTHER" id="PTHR19879">
    <property type="entry name" value="TRANSCRIPTION INITIATION FACTOR TFIID"/>
    <property type="match status" value="1"/>
</dbReference>
<keyword evidence="5" id="KW-0677">Repeat</keyword>
<keyword evidence="7 9" id="KW-0408">Iron</keyword>
<dbReference type="Pfam" id="PF00034">
    <property type="entry name" value="Cytochrom_C"/>
    <property type="match status" value="1"/>
</dbReference>
<evidence type="ECO:0000256" key="8">
    <source>
        <dbReference type="PROSITE-ProRule" id="PRU00221"/>
    </source>
</evidence>
<protein>
    <submittedName>
        <fullName evidence="12">Cytochrome c</fullName>
    </submittedName>
</protein>
<dbReference type="EMBL" id="FRBN01000002">
    <property type="protein sequence ID" value="SHK88887.1"/>
    <property type="molecule type" value="Genomic_DNA"/>
</dbReference>
<reference evidence="13" key="1">
    <citation type="submission" date="2016-11" db="EMBL/GenBank/DDBJ databases">
        <authorList>
            <person name="Varghese N."/>
            <person name="Submissions S."/>
        </authorList>
    </citation>
    <scope>NUCLEOTIDE SEQUENCE [LARGE SCALE GENOMIC DNA]</scope>
    <source>
        <strain evidence="13">DSM 29327</strain>
    </source>
</reference>
<dbReference type="AlphaFoldDB" id="A0A1M6W576"/>
<dbReference type="PROSITE" id="PS50294">
    <property type="entry name" value="WD_REPEATS_REGION"/>
    <property type="match status" value="4"/>
</dbReference>
<dbReference type="SUPFAM" id="SSF50978">
    <property type="entry name" value="WD40 repeat-like"/>
    <property type="match status" value="1"/>
</dbReference>
<dbReference type="SMART" id="SM00320">
    <property type="entry name" value="WD40"/>
    <property type="match status" value="7"/>
</dbReference>
<evidence type="ECO:0000256" key="4">
    <source>
        <dbReference type="ARBA" id="ARBA00022723"/>
    </source>
</evidence>
<dbReference type="RefSeq" id="WP_073194867.1">
    <property type="nucleotide sequence ID" value="NZ_FRBN01000002.1"/>
</dbReference>
<feature type="repeat" description="WD" evidence="8">
    <location>
        <begin position="107"/>
        <end position="138"/>
    </location>
</feature>
<evidence type="ECO:0000256" key="10">
    <source>
        <dbReference type="SAM" id="SignalP"/>
    </source>
</evidence>
<keyword evidence="1" id="KW-0813">Transport</keyword>
<evidence type="ECO:0000256" key="9">
    <source>
        <dbReference type="PROSITE-ProRule" id="PRU00433"/>
    </source>
</evidence>
<evidence type="ECO:0000256" key="6">
    <source>
        <dbReference type="ARBA" id="ARBA00022982"/>
    </source>
</evidence>
<evidence type="ECO:0000313" key="13">
    <source>
        <dbReference type="Proteomes" id="UP000184191"/>
    </source>
</evidence>
<dbReference type="OrthoDB" id="9805828at2"/>
<dbReference type="GO" id="GO:0046872">
    <property type="term" value="F:metal ion binding"/>
    <property type="evidence" value="ECO:0007669"/>
    <property type="project" value="UniProtKB-KW"/>
</dbReference>
<feature type="signal peptide" evidence="10">
    <location>
        <begin position="1"/>
        <end position="22"/>
    </location>
</feature>
<evidence type="ECO:0000313" key="12">
    <source>
        <dbReference type="EMBL" id="SHK88887.1"/>
    </source>
</evidence>
<feature type="domain" description="Cytochrome c" evidence="11">
    <location>
        <begin position="330"/>
        <end position="432"/>
    </location>
</feature>
<proteinExistence type="predicted"/>
<feature type="repeat" description="WD" evidence="8">
    <location>
        <begin position="148"/>
        <end position="179"/>
    </location>
</feature>
<evidence type="ECO:0000256" key="1">
    <source>
        <dbReference type="ARBA" id="ARBA00022448"/>
    </source>
</evidence>
<dbReference type="CDD" id="cd00200">
    <property type="entry name" value="WD40"/>
    <property type="match status" value="1"/>
</dbReference>
<evidence type="ECO:0000256" key="2">
    <source>
        <dbReference type="ARBA" id="ARBA00022574"/>
    </source>
</evidence>
<dbReference type="Proteomes" id="UP000184191">
    <property type="component" value="Unassembled WGS sequence"/>
</dbReference>
<dbReference type="InterPro" id="IPR019775">
    <property type="entry name" value="WD40_repeat_CS"/>
</dbReference>
<dbReference type="InterPro" id="IPR015943">
    <property type="entry name" value="WD40/YVTN_repeat-like_dom_sf"/>
</dbReference>
<dbReference type="PRINTS" id="PR00604">
    <property type="entry name" value="CYTCHRMECIAB"/>
</dbReference>
<evidence type="ECO:0000259" key="11">
    <source>
        <dbReference type="PROSITE" id="PS51007"/>
    </source>
</evidence>
<keyword evidence="6" id="KW-0249">Electron transport</keyword>
<evidence type="ECO:0000256" key="7">
    <source>
        <dbReference type="ARBA" id="ARBA00023004"/>
    </source>
</evidence>
<dbReference type="GO" id="GO:0009055">
    <property type="term" value="F:electron transfer activity"/>
    <property type="evidence" value="ECO:0007669"/>
    <property type="project" value="InterPro"/>
</dbReference>
<dbReference type="PROSITE" id="PS51007">
    <property type="entry name" value="CYTC"/>
    <property type="match status" value="1"/>
</dbReference>
<keyword evidence="2 8" id="KW-0853">WD repeat</keyword>
<dbReference type="GO" id="GO:0020037">
    <property type="term" value="F:heme binding"/>
    <property type="evidence" value="ECO:0007669"/>
    <property type="project" value="InterPro"/>
</dbReference>
<dbReference type="PROSITE" id="PS50082">
    <property type="entry name" value="WD_REPEATS_2"/>
    <property type="match status" value="4"/>
</dbReference>
<dbReference type="InterPro" id="IPR036322">
    <property type="entry name" value="WD40_repeat_dom_sf"/>
</dbReference>
<keyword evidence="4 9" id="KW-0479">Metal-binding</keyword>
<keyword evidence="3 9" id="KW-0349">Heme</keyword>
<organism evidence="12 13">
    <name type="scientific">Roseovarius marisflavi</name>
    <dbReference type="NCBI Taxonomy" id="1054996"/>
    <lineage>
        <taxon>Bacteria</taxon>
        <taxon>Pseudomonadati</taxon>
        <taxon>Pseudomonadota</taxon>
        <taxon>Alphaproteobacteria</taxon>
        <taxon>Rhodobacterales</taxon>
        <taxon>Roseobacteraceae</taxon>
        <taxon>Roseovarius</taxon>
    </lineage>
</organism>
<feature type="chain" id="PRO_5012274514" evidence="10">
    <location>
        <begin position="23"/>
        <end position="437"/>
    </location>
</feature>
<feature type="repeat" description="WD" evidence="8">
    <location>
        <begin position="28"/>
        <end position="60"/>
    </location>
</feature>
<name>A0A1M6W576_9RHOB</name>
<dbReference type="InterPro" id="IPR036909">
    <property type="entry name" value="Cyt_c-like_dom_sf"/>
</dbReference>
<dbReference type="Gene3D" id="1.10.760.10">
    <property type="entry name" value="Cytochrome c-like domain"/>
    <property type="match status" value="1"/>
</dbReference>
<accession>A0A1M6W576</accession>